<reference evidence="9" key="1">
    <citation type="journal article" date="2023" name="Commun. Biol.">
        <title>Genome analysis of Parmales, the sister group of diatoms, reveals the evolutionary specialization of diatoms from phago-mixotrophs to photoautotrophs.</title>
        <authorList>
            <person name="Ban H."/>
            <person name="Sato S."/>
            <person name="Yoshikawa S."/>
            <person name="Yamada K."/>
            <person name="Nakamura Y."/>
            <person name="Ichinomiya M."/>
            <person name="Sato N."/>
            <person name="Blanc-Mathieu R."/>
            <person name="Endo H."/>
            <person name="Kuwata A."/>
            <person name="Ogata H."/>
        </authorList>
    </citation>
    <scope>NUCLEOTIDE SEQUENCE [LARGE SCALE GENOMIC DNA]</scope>
    <source>
        <strain evidence="9">NIES 3699</strain>
    </source>
</reference>
<accession>A0A9W7C1F6</accession>
<organism evidence="8 9">
    <name type="scientific">Triparma verrucosa</name>
    <dbReference type="NCBI Taxonomy" id="1606542"/>
    <lineage>
        <taxon>Eukaryota</taxon>
        <taxon>Sar</taxon>
        <taxon>Stramenopiles</taxon>
        <taxon>Ochrophyta</taxon>
        <taxon>Bolidophyceae</taxon>
        <taxon>Parmales</taxon>
        <taxon>Triparmaceae</taxon>
        <taxon>Triparma</taxon>
    </lineage>
</organism>
<feature type="transmembrane region" description="Helical" evidence="7">
    <location>
        <begin position="366"/>
        <end position="387"/>
    </location>
</feature>
<comment type="subcellular location">
    <subcellularLocation>
        <location evidence="1">Membrane</location>
        <topology evidence="1">Multi-pass membrane protein</topology>
    </subcellularLocation>
</comment>
<dbReference type="Proteomes" id="UP001165160">
    <property type="component" value="Unassembled WGS sequence"/>
</dbReference>
<dbReference type="InterPro" id="IPR004254">
    <property type="entry name" value="AdipoR/HlyIII-related"/>
</dbReference>
<feature type="transmembrane region" description="Helical" evidence="7">
    <location>
        <begin position="452"/>
        <end position="472"/>
    </location>
</feature>
<evidence type="ECO:0000256" key="1">
    <source>
        <dbReference type="ARBA" id="ARBA00004141"/>
    </source>
</evidence>
<feature type="binding site" evidence="5">
    <location>
        <position position="450"/>
    </location>
    <ligand>
        <name>Zn(2+)</name>
        <dbReference type="ChEBI" id="CHEBI:29105"/>
    </ligand>
</feature>
<evidence type="ECO:0000256" key="5">
    <source>
        <dbReference type="PIRSR" id="PIRSR604254-1"/>
    </source>
</evidence>
<dbReference type="PANTHER" id="PTHR20855">
    <property type="entry name" value="ADIPOR/PROGESTIN RECEPTOR-RELATED"/>
    <property type="match status" value="1"/>
</dbReference>
<feature type="compositionally biased region" description="Low complexity" evidence="6">
    <location>
        <begin position="12"/>
        <end position="21"/>
    </location>
</feature>
<name>A0A9W7C1F6_9STRA</name>
<feature type="region of interest" description="Disordered" evidence="6">
    <location>
        <begin position="1"/>
        <end position="40"/>
    </location>
</feature>
<evidence type="ECO:0000256" key="2">
    <source>
        <dbReference type="ARBA" id="ARBA00022692"/>
    </source>
</evidence>
<feature type="transmembrane region" description="Helical" evidence="7">
    <location>
        <begin position="424"/>
        <end position="443"/>
    </location>
</feature>
<dbReference type="GO" id="GO:0016020">
    <property type="term" value="C:membrane"/>
    <property type="evidence" value="ECO:0007669"/>
    <property type="project" value="UniProtKB-SubCell"/>
</dbReference>
<dbReference type="SMART" id="SM00368">
    <property type="entry name" value="LRR_RI"/>
    <property type="match status" value="3"/>
</dbReference>
<evidence type="ECO:0000313" key="9">
    <source>
        <dbReference type="Proteomes" id="UP001165160"/>
    </source>
</evidence>
<evidence type="ECO:0000256" key="4">
    <source>
        <dbReference type="ARBA" id="ARBA00023136"/>
    </source>
</evidence>
<feature type="binding site" evidence="5">
    <location>
        <position position="454"/>
    </location>
    <ligand>
        <name>Zn(2+)</name>
        <dbReference type="ChEBI" id="CHEBI:29105"/>
    </ligand>
</feature>
<dbReference type="PANTHER" id="PTHR20855:SF3">
    <property type="entry name" value="LD03007P"/>
    <property type="match status" value="1"/>
</dbReference>
<sequence length="477" mass="52965">MPPRSRTKKPTRTTSPSRSRSVTSCNRTKSPPSESPHSPWIHNRPFFTCTNCAPNLQSVESEGIQMAYVPQISNGTTSYEAECSKVGSKPNPGVITTMKYGNPFLRPSNPFTDRDCIAMVEYLKTQPTILTSITRIDLTQSTKRKIPGVHVRGIRSQGAVALSTIIGQMKNVRTLKLDGNKIGPYGLRPLLPNLPSSLKTLSLRQCSIQQPGAQLISEKVVKDLGSKIEDIDLSLNGMGHWGISVLAESLRDRQLKGGKRMLIDVDGNQVFQEVMNSVTHGLGIILCVVGTILMSRKAVHSQRLLCGVYSASLLTLYFSSTLYHSFFALKRTKKIFGIFDHCAIYILIAGSYTPFLGITFPDNRLWSTYLLGFLWLCCGAGVGVEAFFNDWKYKSKFSLTMYLAMGWSAMMCLPDLTNALPQEAITLLILGGLGYTCGVPFFVRNNNLDHSVWHLFVVSGSLAHWLAVYWYVMELKN</sequence>
<dbReference type="GO" id="GO:0046872">
    <property type="term" value="F:metal ion binding"/>
    <property type="evidence" value="ECO:0007669"/>
    <property type="project" value="UniProtKB-KW"/>
</dbReference>
<dbReference type="Pfam" id="PF03006">
    <property type="entry name" value="HlyIII"/>
    <property type="match status" value="1"/>
</dbReference>
<evidence type="ECO:0000313" key="8">
    <source>
        <dbReference type="EMBL" id="GMI00222.1"/>
    </source>
</evidence>
<evidence type="ECO:0000256" key="3">
    <source>
        <dbReference type="ARBA" id="ARBA00022989"/>
    </source>
</evidence>
<dbReference type="EMBL" id="BRXX01000245">
    <property type="protein sequence ID" value="GMI00222.1"/>
    <property type="molecule type" value="Genomic_DNA"/>
</dbReference>
<comment type="caution">
    <text evidence="8">The sequence shown here is derived from an EMBL/GenBank/DDBJ whole genome shotgun (WGS) entry which is preliminary data.</text>
</comment>
<dbReference type="AlphaFoldDB" id="A0A9W7C1F6"/>
<keyword evidence="9" id="KW-1185">Reference proteome</keyword>
<feature type="compositionally biased region" description="Basic residues" evidence="6">
    <location>
        <begin position="1"/>
        <end position="11"/>
    </location>
</feature>
<dbReference type="SUPFAM" id="SSF52047">
    <property type="entry name" value="RNI-like"/>
    <property type="match status" value="1"/>
</dbReference>
<evidence type="ECO:0000256" key="7">
    <source>
        <dbReference type="SAM" id="Phobius"/>
    </source>
</evidence>
<feature type="transmembrane region" description="Helical" evidence="7">
    <location>
        <begin position="307"/>
        <end position="326"/>
    </location>
</feature>
<feature type="binding site" evidence="5">
    <location>
        <position position="324"/>
    </location>
    <ligand>
        <name>Zn(2+)</name>
        <dbReference type="ChEBI" id="CHEBI:29105"/>
    </ligand>
</feature>
<keyword evidence="5" id="KW-0862">Zinc</keyword>
<dbReference type="Gene3D" id="3.80.10.10">
    <property type="entry name" value="Ribonuclease Inhibitor"/>
    <property type="match status" value="1"/>
</dbReference>
<proteinExistence type="predicted"/>
<keyword evidence="3 7" id="KW-1133">Transmembrane helix</keyword>
<keyword evidence="5" id="KW-0479">Metal-binding</keyword>
<feature type="transmembrane region" description="Helical" evidence="7">
    <location>
        <begin position="338"/>
        <end position="360"/>
    </location>
</feature>
<keyword evidence="4 7" id="KW-0472">Membrane</keyword>
<keyword evidence="2 7" id="KW-0812">Transmembrane</keyword>
<dbReference type="InterPro" id="IPR032675">
    <property type="entry name" value="LRR_dom_sf"/>
</dbReference>
<feature type="compositionally biased region" description="Polar residues" evidence="6">
    <location>
        <begin position="22"/>
        <end position="36"/>
    </location>
</feature>
<gene>
    <name evidence="8" type="ORF">TrVE_jg8523</name>
</gene>
<evidence type="ECO:0000256" key="6">
    <source>
        <dbReference type="SAM" id="MobiDB-lite"/>
    </source>
</evidence>
<feature type="transmembrane region" description="Helical" evidence="7">
    <location>
        <begin position="278"/>
        <end position="295"/>
    </location>
</feature>
<protein>
    <submittedName>
        <fullName evidence="8">Uncharacterized protein</fullName>
    </submittedName>
</protein>